<protein>
    <recommendedName>
        <fullName evidence="1">2Fe-2S ferredoxin-type domain-containing protein</fullName>
    </recommendedName>
</protein>
<feature type="domain" description="2Fe-2S ferredoxin-type" evidence="1">
    <location>
        <begin position="18"/>
        <end position="114"/>
    </location>
</feature>
<evidence type="ECO:0000259" key="1">
    <source>
        <dbReference type="PROSITE" id="PS51085"/>
    </source>
</evidence>
<dbReference type="AlphaFoldDB" id="A0A177NEA7"/>
<dbReference type="Pfam" id="PF00111">
    <property type="entry name" value="Fer2"/>
    <property type="match status" value="1"/>
</dbReference>
<dbReference type="SUPFAM" id="SSF54292">
    <property type="entry name" value="2Fe-2S ferredoxin-like"/>
    <property type="match status" value="1"/>
</dbReference>
<dbReference type="InterPro" id="IPR001041">
    <property type="entry name" value="2Fe-2S_ferredoxin-type"/>
</dbReference>
<sequence>MYWRAVLADQSLETPPVWPVTIASADQRLTLALTGDISVRKALDATGLRVRAACGGLGTCGACLIRIVSGDFNPPTLAEYQKIPREEREAGVRLACQLWPRGPGELYLDNPAPASVWLALDEDGCDRWPGDPELSGGRYAVAVDLGTTHIRLSFWDRQSGRRIGTRIGVNPQIAVGADVLTRLDAESRDGADRPIGRLARDAVMDGIRDILSRDLGEITPILAQLGKAVIVGNTAMLTLICGGDGDKLYRPENWRRPIACLPNDLDVWRRDWRTPAADIRIVQPLAGFIGSDLLADVLATGITEQAEPMMLADFGTNTEIALWDGDRLTVTSVPGGPAFEGVGLRNGVSAEPGAIARVAKDEQGWQWHTLGDRPARGFCASGFIDAIALLLDAGLLKPSGRFAEAPPVEGFRLDPAVPRTAIFPGDIDAFQRAKASAAAAMAQLLADAGLELADLATLWICGSFGRHLDLHHAVRVGLLPALSAERTKIMANAGLAGCEQLLLDARGESRLQAILARAGVVNLGDSPAYEARFIDHLRLCPMPN</sequence>
<reference evidence="3" key="1">
    <citation type="submission" date="2016-03" db="EMBL/GenBank/DDBJ databases">
        <authorList>
            <person name="Heylen K."/>
            <person name="De Vos P."/>
            <person name="Vekeman B."/>
        </authorList>
    </citation>
    <scope>NUCLEOTIDE SEQUENCE [LARGE SCALE GENOMIC DNA]</scope>
    <source>
        <strain evidence="3">R-45383</strain>
    </source>
</reference>
<organism evidence="2 3">
    <name type="scientific">Methylomonas koyamae</name>
    <dbReference type="NCBI Taxonomy" id="702114"/>
    <lineage>
        <taxon>Bacteria</taxon>
        <taxon>Pseudomonadati</taxon>
        <taxon>Pseudomonadota</taxon>
        <taxon>Gammaproteobacteria</taxon>
        <taxon>Methylococcales</taxon>
        <taxon>Methylococcaceae</taxon>
        <taxon>Methylomonas</taxon>
    </lineage>
</organism>
<dbReference type="InterPro" id="IPR027980">
    <property type="entry name" value="RACo_C"/>
</dbReference>
<dbReference type="PROSITE" id="PS51085">
    <property type="entry name" value="2FE2S_FER_2"/>
    <property type="match status" value="1"/>
</dbReference>
<dbReference type="CDD" id="cd00207">
    <property type="entry name" value="fer2"/>
    <property type="match status" value="1"/>
</dbReference>
<dbReference type="InterPro" id="IPR041414">
    <property type="entry name" value="Raco-like_middle"/>
</dbReference>
<dbReference type="InterPro" id="IPR042259">
    <property type="entry name" value="Raco-like_middle_sf"/>
</dbReference>
<dbReference type="Pfam" id="PF17651">
    <property type="entry name" value="Raco_middle"/>
    <property type="match status" value="1"/>
</dbReference>
<dbReference type="STRING" id="702114.A1355_09920"/>
<comment type="caution">
    <text evidence="2">The sequence shown here is derived from an EMBL/GenBank/DDBJ whole genome shotgun (WGS) entry which is preliminary data.</text>
</comment>
<keyword evidence="3" id="KW-1185">Reference proteome</keyword>
<gene>
    <name evidence="2" type="ORF">A1355_09920</name>
</gene>
<dbReference type="Gene3D" id="3.10.20.30">
    <property type="match status" value="1"/>
</dbReference>
<proteinExistence type="predicted"/>
<evidence type="ECO:0000313" key="2">
    <source>
        <dbReference type="EMBL" id="OAI16398.1"/>
    </source>
</evidence>
<accession>A0A177NEA7</accession>
<dbReference type="Gene3D" id="3.30.420.480">
    <property type="entry name" value="Domain of unknown function (DUF4445)"/>
    <property type="match status" value="1"/>
</dbReference>
<dbReference type="PANTHER" id="PTHR42895">
    <property type="entry name" value="IRON-SULFUR CLUSTER-BINDING PROTEIN-RELATED"/>
    <property type="match status" value="1"/>
</dbReference>
<dbReference type="GO" id="GO:0051536">
    <property type="term" value="F:iron-sulfur cluster binding"/>
    <property type="evidence" value="ECO:0007669"/>
    <property type="project" value="InterPro"/>
</dbReference>
<dbReference type="EMBL" id="LUUK01000186">
    <property type="protein sequence ID" value="OAI16398.1"/>
    <property type="molecule type" value="Genomic_DNA"/>
</dbReference>
<dbReference type="Proteomes" id="UP000077628">
    <property type="component" value="Unassembled WGS sequence"/>
</dbReference>
<dbReference type="InterPro" id="IPR036010">
    <property type="entry name" value="2Fe-2S_ferredoxin-like_sf"/>
</dbReference>
<evidence type="ECO:0000313" key="3">
    <source>
        <dbReference type="Proteomes" id="UP000077628"/>
    </source>
</evidence>
<dbReference type="Pfam" id="PF14574">
    <property type="entry name" value="RACo_C_ter"/>
    <property type="match status" value="1"/>
</dbReference>
<dbReference type="InterPro" id="IPR012675">
    <property type="entry name" value="Beta-grasp_dom_sf"/>
</dbReference>
<name>A0A177NEA7_9GAMM</name>
<dbReference type="InterPro" id="IPR052911">
    <property type="entry name" value="Corrinoid_activation_enz"/>
</dbReference>
<dbReference type="PANTHER" id="PTHR42895:SF2">
    <property type="entry name" value="IRON-SULFUR CLUSTER PROTEIN"/>
    <property type="match status" value="1"/>
</dbReference>